<dbReference type="AlphaFoldDB" id="A0A0U0ZTE3"/>
<feature type="compositionally biased region" description="Low complexity" evidence="1">
    <location>
        <begin position="263"/>
        <end position="277"/>
    </location>
</feature>
<name>A0A0U0ZTE3_9MYCO</name>
<gene>
    <name evidence="2" type="ORF">ERS075579_04710</name>
</gene>
<feature type="compositionally biased region" description="Low complexity" evidence="1">
    <location>
        <begin position="156"/>
        <end position="165"/>
    </location>
</feature>
<feature type="compositionally biased region" description="Low complexity" evidence="1">
    <location>
        <begin position="187"/>
        <end position="196"/>
    </location>
</feature>
<dbReference type="RefSeq" id="WP_052525914.1">
    <property type="nucleotide sequence ID" value="NZ_CP014951.1"/>
</dbReference>
<feature type="compositionally biased region" description="Gly residues" evidence="1">
    <location>
        <begin position="208"/>
        <end position="260"/>
    </location>
</feature>
<evidence type="ECO:0000313" key="2">
    <source>
        <dbReference type="EMBL" id="CPV70086.1"/>
    </source>
</evidence>
<dbReference type="Proteomes" id="UP000045782">
    <property type="component" value="Unassembled WGS sequence"/>
</dbReference>
<organism evidence="2 3">
    <name type="scientific">Mycobacteroides abscessus</name>
    <dbReference type="NCBI Taxonomy" id="36809"/>
    <lineage>
        <taxon>Bacteria</taxon>
        <taxon>Bacillati</taxon>
        <taxon>Actinomycetota</taxon>
        <taxon>Actinomycetes</taxon>
        <taxon>Mycobacteriales</taxon>
        <taxon>Mycobacteriaceae</taxon>
        <taxon>Mycobacteroides</taxon>
    </lineage>
</organism>
<accession>A0A0U0ZTE3</accession>
<sequence>MANDNWQGRSHGEIVGLLSALKSDAAHEESKRWDNTSTAVADSIDTAMAARTKLLDNTIWDGEAASAAYDSVDKFYKEAASPQTGLAAEAGKISQAALQDGETLIAASRVAQNYPEPGPGAPTNRKKEELEAIRAEAQRMYTDPLSAANRPEITDGNGQQQMGPIPQGGGGGNGGGSGSGSGGGSGTQTPPSSSDGVASKDTKPQLAGGEGQQAGAGQGQGQGSGSGGGQGAGSGSGGGQGAGSGGSGSGLGSGSGGSGLPIGSTTAAGFSPSSTTGTGVGGSGAATGGPGGLSALRGGAALPGGAAAGAGGGGVNPASVGAAGVRGMGPMGMMGGGAHGGHGKGDDDHDHEIPSYLINVDNGNALFGAEIKASPGVIGDWTENEEAEKKAREAEIRRYKSMGWNVKFE</sequence>
<evidence type="ECO:0000313" key="3">
    <source>
        <dbReference type="Proteomes" id="UP000045782"/>
    </source>
</evidence>
<evidence type="ECO:0008006" key="4">
    <source>
        <dbReference type="Google" id="ProtNLM"/>
    </source>
</evidence>
<feature type="region of interest" description="Disordered" evidence="1">
    <location>
        <begin position="142"/>
        <end position="285"/>
    </location>
</feature>
<dbReference type="EMBL" id="CSWP01000012">
    <property type="protein sequence ID" value="CPV70086.1"/>
    <property type="molecule type" value="Genomic_DNA"/>
</dbReference>
<evidence type="ECO:0000256" key="1">
    <source>
        <dbReference type="SAM" id="MobiDB-lite"/>
    </source>
</evidence>
<proteinExistence type="predicted"/>
<feature type="compositionally biased region" description="Gly residues" evidence="1">
    <location>
        <begin position="166"/>
        <end position="186"/>
    </location>
</feature>
<reference evidence="2 3" key="1">
    <citation type="submission" date="2015-03" db="EMBL/GenBank/DDBJ databases">
        <authorList>
            <person name="Murphy D."/>
        </authorList>
    </citation>
    <scope>NUCLEOTIDE SEQUENCE [LARGE SCALE GENOMIC DNA]</scope>
    <source>
        <strain evidence="2 3">PAP088</strain>
    </source>
</reference>
<protein>
    <recommendedName>
        <fullName evidence="4">PPE family protein</fullName>
    </recommendedName>
</protein>